<accession>A0ABV8Q2W3</accession>
<name>A0ABV8Q2W3_9MICO</name>
<gene>
    <name evidence="5" type="ORF">ACFOYW_00075</name>
</gene>
<protein>
    <submittedName>
        <fullName evidence="5">Class I SAM-dependent methyltransferase</fullName>
    </submittedName>
</protein>
<dbReference type="Gene3D" id="3.40.50.150">
    <property type="entry name" value="Vaccinia Virus protein VP39"/>
    <property type="match status" value="1"/>
</dbReference>
<dbReference type="Proteomes" id="UP001595900">
    <property type="component" value="Unassembled WGS sequence"/>
</dbReference>
<dbReference type="GO" id="GO:0008168">
    <property type="term" value="F:methyltransferase activity"/>
    <property type="evidence" value="ECO:0007669"/>
    <property type="project" value="UniProtKB-KW"/>
</dbReference>
<keyword evidence="1 5" id="KW-0489">Methyltransferase</keyword>
<sequence length="230" mass="25891">MSLSRRATQLTELMDDPDCDLRLLNNTYRHFGAINAVVAGWRGTYRRGIRPLLRHDRPTTVLDVGSGGGDLAVALRGWARRDGLALTVTGIDPDERAFDFARSRPPIDGVRFLRTSTSELVAGGERADIVVSNHVLHHLSADELLALLDDTSRLARRTVLHSDITRNRLGYAAFSVGTMPFFRDSFIREDGLRSIRRSYRPRELQRLVPPGWHAQARSPFRYVLHGEPRG</sequence>
<dbReference type="SUPFAM" id="SSF53335">
    <property type="entry name" value="S-adenosyl-L-methionine-dependent methyltransferases"/>
    <property type="match status" value="1"/>
</dbReference>
<keyword evidence="6" id="KW-1185">Reference proteome</keyword>
<evidence type="ECO:0000313" key="6">
    <source>
        <dbReference type="Proteomes" id="UP001595900"/>
    </source>
</evidence>
<evidence type="ECO:0000256" key="1">
    <source>
        <dbReference type="ARBA" id="ARBA00022603"/>
    </source>
</evidence>
<dbReference type="RefSeq" id="WP_390226490.1">
    <property type="nucleotide sequence ID" value="NZ_JBHSCN010000001.1"/>
</dbReference>
<evidence type="ECO:0000313" key="5">
    <source>
        <dbReference type="EMBL" id="MFC4241752.1"/>
    </source>
</evidence>
<dbReference type="CDD" id="cd02440">
    <property type="entry name" value="AdoMet_MTases"/>
    <property type="match status" value="1"/>
</dbReference>
<dbReference type="InterPro" id="IPR029063">
    <property type="entry name" value="SAM-dependent_MTases_sf"/>
</dbReference>
<comment type="caution">
    <text evidence="5">The sequence shown here is derived from an EMBL/GenBank/DDBJ whole genome shotgun (WGS) entry which is preliminary data.</text>
</comment>
<dbReference type="GO" id="GO:0032259">
    <property type="term" value="P:methylation"/>
    <property type="evidence" value="ECO:0007669"/>
    <property type="project" value="UniProtKB-KW"/>
</dbReference>
<feature type="domain" description="Methyltransferase" evidence="4">
    <location>
        <begin position="61"/>
        <end position="156"/>
    </location>
</feature>
<reference evidence="6" key="1">
    <citation type="journal article" date="2019" name="Int. J. Syst. Evol. Microbiol.">
        <title>The Global Catalogue of Microorganisms (GCM) 10K type strain sequencing project: providing services to taxonomists for standard genome sequencing and annotation.</title>
        <authorList>
            <consortium name="The Broad Institute Genomics Platform"/>
            <consortium name="The Broad Institute Genome Sequencing Center for Infectious Disease"/>
            <person name="Wu L."/>
            <person name="Ma J."/>
        </authorList>
    </citation>
    <scope>NUCLEOTIDE SEQUENCE [LARGE SCALE GENOMIC DNA]</scope>
    <source>
        <strain evidence="6">CGMCC 1.10363</strain>
    </source>
</reference>
<keyword evidence="3" id="KW-0949">S-adenosyl-L-methionine</keyword>
<dbReference type="InterPro" id="IPR041698">
    <property type="entry name" value="Methyltransf_25"/>
</dbReference>
<dbReference type="PANTHER" id="PTHR43464">
    <property type="entry name" value="METHYLTRANSFERASE"/>
    <property type="match status" value="1"/>
</dbReference>
<dbReference type="PANTHER" id="PTHR43464:SF19">
    <property type="entry name" value="UBIQUINONE BIOSYNTHESIS O-METHYLTRANSFERASE, MITOCHONDRIAL"/>
    <property type="match status" value="1"/>
</dbReference>
<organism evidence="5 6">
    <name type="scientific">Gryllotalpicola reticulitermitis</name>
    <dbReference type="NCBI Taxonomy" id="1184153"/>
    <lineage>
        <taxon>Bacteria</taxon>
        <taxon>Bacillati</taxon>
        <taxon>Actinomycetota</taxon>
        <taxon>Actinomycetes</taxon>
        <taxon>Micrococcales</taxon>
        <taxon>Microbacteriaceae</taxon>
        <taxon>Gryllotalpicola</taxon>
    </lineage>
</organism>
<evidence type="ECO:0000256" key="2">
    <source>
        <dbReference type="ARBA" id="ARBA00022679"/>
    </source>
</evidence>
<dbReference type="NCBIfam" id="NF004851">
    <property type="entry name" value="PRK06202.1"/>
    <property type="match status" value="1"/>
</dbReference>
<dbReference type="Pfam" id="PF13649">
    <property type="entry name" value="Methyltransf_25"/>
    <property type="match status" value="1"/>
</dbReference>
<dbReference type="EMBL" id="JBHSCN010000001">
    <property type="protein sequence ID" value="MFC4241752.1"/>
    <property type="molecule type" value="Genomic_DNA"/>
</dbReference>
<evidence type="ECO:0000259" key="4">
    <source>
        <dbReference type="Pfam" id="PF13649"/>
    </source>
</evidence>
<keyword evidence="2" id="KW-0808">Transferase</keyword>
<proteinExistence type="predicted"/>
<evidence type="ECO:0000256" key="3">
    <source>
        <dbReference type="ARBA" id="ARBA00022691"/>
    </source>
</evidence>